<protein>
    <submittedName>
        <fullName evidence="1">Uncharacterized protein</fullName>
    </submittedName>
</protein>
<geneLocation type="plasmid" evidence="2 4">
    <name>unnamed1</name>
</geneLocation>
<proteinExistence type="predicted"/>
<dbReference type="Proteomes" id="UP000521676">
    <property type="component" value="Unassembled WGS sequence"/>
</dbReference>
<reference evidence="1 3" key="1">
    <citation type="submission" date="2020-06" db="EMBL/GenBank/DDBJ databases">
        <title>Anoxygenic phototrophic Chloroflexota member uses a Type I reaction center.</title>
        <authorList>
            <person name="Tsuji J.M."/>
            <person name="Shaw N.A."/>
            <person name="Nagashima S."/>
            <person name="Venkiteswaran J."/>
            <person name="Schiff S.L."/>
            <person name="Hanada S."/>
            <person name="Tank M."/>
            <person name="Neufeld J.D."/>
        </authorList>
    </citation>
    <scope>NUCLEOTIDE SEQUENCE [LARGE SCALE GENOMIC DNA]</scope>
    <source>
        <strain evidence="1">L227-S17</strain>
    </source>
</reference>
<sequence>MNYTQVLFSGLIFKKSEFPNKRFSWADEPLTFSPLPALDYTYTLRSSERQFAVLVM</sequence>
<dbReference type="EMBL" id="JACATZ010000001">
    <property type="protein sequence ID" value="NWJ46779.1"/>
    <property type="molecule type" value="Genomic_DNA"/>
</dbReference>
<dbReference type="EMBL" id="CP128401">
    <property type="protein sequence ID" value="WJW70234.1"/>
    <property type="molecule type" value="Genomic_DNA"/>
</dbReference>
<dbReference type="RefSeq" id="WP_341472110.1">
    <property type="nucleotide sequence ID" value="NZ_CP128401.1"/>
</dbReference>
<reference evidence="2" key="2">
    <citation type="journal article" date="2024" name="Nature">
        <title>Anoxygenic phototroph of the Chloroflexota uses a type I reaction centre.</title>
        <authorList>
            <person name="Tsuji J.M."/>
            <person name="Shaw N.A."/>
            <person name="Nagashima S."/>
            <person name="Venkiteswaran J.J."/>
            <person name="Schiff S.L."/>
            <person name="Watanabe T."/>
            <person name="Fukui M."/>
            <person name="Hanada S."/>
            <person name="Tank M."/>
            <person name="Neufeld J.D."/>
        </authorList>
    </citation>
    <scope>NUCLEOTIDE SEQUENCE</scope>
    <source>
        <strain evidence="2">L227-S17</strain>
        <plasmid evidence="2 4">unnamed1</plasmid>
    </source>
</reference>
<dbReference type="AlphaFoldDB" id="A0A8T7M3W4"/>
<evidence type="ECO:0000313" key="1">
    <source>
        <dbReference type="EMBL" id="NWJ46779.1"/>
    </source>
</evidence>
<keyword evidence="2" id="KW-0614">Plasmid</keyword>
<gene>
    <name evidence="1" type="ORF">HXX08_12945</name>
    <name evidence="2" type="ORF">OZ401_004755</name>
</gene>
<organism evidence="1 3">
    <name type="scientific">Candidatus Chlorohelix allophototropha</name>
    <dbReference type="NCBI Taxonomy" id="3003348"/>
    <lineage>
        <taxon>Bacteria</taxon>
        <taxon>Bacillati</taxon>
        <taxon>Chloroflexota</taxon>
        <taxon>Chloroflexia</taxon>
        <taxon>Candidatus Chloroheliales</taxon>
        <taxon>Candidatus Chloroheliaceae</taxon>
        <taxon>Candidatus Chlorohelix</taxon>
    </lineage>
</organism>
<evidence type="ECO:0000313" key="3">
    <source>
        <dbReference type="Proteomes" id="UP000521676"/>
    </source>
</evidence>
<accession>A0A8T7M3W4</accession>
<evidence type="ECO:0000313" key="2">
    <source>
        <dbReference type="EMBL" id="WJW70234.1"/>
    </source>
</evidence>
<keyword evidence="4" id="KW-1185">Reference proteome</keyword>
<name>A0A8T7M3W4_9CHLR</name>
<evidence type="ECO:0000313" key="4">
    <source>
        <dbReference type="Proteomes" id="UP001431572"/>
    </source>
</evidence>
<dbReference type="Proteomes" id="UP001431572">
    <property type="component" value="Plasmid unnamed1"/>
</dbReference>